<dbReference type="InterPro" id="IPR002347">
    <property type="entry name" value="SDR_fam"/>
</dbReference>
<evidence type="ECO:0000256" key="1">
    <source>
        <dbReference type="ARBA" id="ARBA00006484"/>
    </source>
</evidence>
<dbReference type="GO" id="GO:0005737">
    <property type="term" value="C:cytoplasm"/>
    <property type="evidence" value="ECO:0007669"/>
    <property type="project" value="TreeGrafter"/>
</dbReference>
<keyword evidence="4" id="KW-0560">Oxidoreductase</keyword>
<dbReference type="GO" id="GO:0004155">
    <property type="term" value="F:6,7-dihydropteridine reductase activity"/>
    <property type="evidence" value="ECO:0007669"/>
    <property type="project" value="UniProtKB-EC"/>
</dbReference>
<dbReference type="AlphaFoldDB" id="A0A9W8LFJ7"/>
<dbReference type="Pfam" id="PF13561">
    <property type="entry name" value="adh_short_C2"/>
    <property type="match status" value="1"/>
</dbReference>
<dbReference type="InterPro" id="IPR036291">
    <property type="entry name" value="NAD(P)-bd_dom_sf"/>
</dbReference>
<comment type="similarity">
    <text evidence="1">Belongs to the short-chain dehydrogenases/reductases (SDR) family.</text>
</comment>
<organism evidence="9 10">
    <name type="scientific">Coemansia javaensis</name>
    <dbReference type="NCBI Taxonomy" id="2761396"/>
    <lineage>
        <taxon>Eukaryota</taxon>
        <taxon>Fungi</taxon>
        <taxon>Fungi incertae sedis</taxon>
        <taxon>Zoopagomycota</taxon>
        <taxon>Kickxellomycotina</taxon>
        <taxon>Kickxellomycetes</taxon>
        <taxon>Kickxellales</taxon>
        <taxon>Kickxellaceae</taxon>
        <taxon>Coemansia</taxon>
    </lineage>
</organism>
<evidence type="ECO:0000256" key="2">
    <source>
        <dbReference type="ARBA" id="ARBA00011738"/>
    </source>
</evidence>
<sequence>MPLAVVYGGCGALGATVVRLLKERAWRVVSIDLGASADADASVVAAAGSAGLAEQGAQVVRDVGAALGGAKADAVLCVAGGWQGGNAASAGFLESAERSIGQSVATSLVAAAIAAQHLRPAGLLVLTGAALALDGGTPGMVGYGMAKAAVHHMVASLAMPGSGVDGARVAAILPQTLDTPANRSAMPAADTSAWTPLADAAALLLKWAEDPAACENGRLYRLVTRNGATTAE</sequence>
<evidence type="ECO:0000256" key="4">
    <source>
        <dbReference type="ARBA" id="ARBA00023002"/>
    </source>
</evidence>
<reference evidence="9" key="1">
    <citation type="submission" date="2022-07" db="EMBL/GenBank/DDBJ databases">
        <title>Phylogenomic reconstructions and comparative analyses of Kickxellomycotina fungi.</title>
        <authorList>
            <person name="Reynolds N.K."/>
            <person name="Stajich J.E."/>
            <person name="Barry K."/>
            <person name="Grigoriev I.V."/>
            <person name="Crous P."/>
            <person name="Smith M.E."/>
        </authorList>
    </citation>
    <scope>NUCLEOTIDE SEQUENCE</scope>
    <source>
        <strain evidence="9">NBRC 105414</strain>
    </source>
</reference>
<evidence type="ECO:0000256" key="3">
    <source>
        <dbReference type="ARBA" id="ARBA00022857"/>
    </source>
</evidence>
<keyword evidence="5" id="KW-0783">Tetrahydrobiopterin biosynthesis</keyword>
<dbReference type="EC" id="1.5.1.34" evidence="6"/>
<dbReference type="FunFam" id="3.40.50.720:FF:000157">
    <property type="entry name" value="Quinoid dihydropteridine reductase"/>
    <property type="match status" value="1"/>
</dbReference>
<dbReference type="PRINTS" id="PR00081">
    <property type="entry name" value="GDHRDH"/>
</dbReference>
<dbReference type="Gene3D" id="3.40.50.720">
    <property type="entry name" value="NAD(P)-binding Rossmann-like Domain"/>
    <property type="match status" value="1"/>
</dbReference>
<evidence type="ECO:0000256" key="8">
    <source>
        <dbReference type="ARBA" id="ARBA00041348"/>
    </source>
</evidence>
<dbReference type="PANTHER" id="PTHR15104">
    <property type="entry name" value="DIHYDROPTERIDINE REDUCTASE"/>
    <property type="match status" value="1"/>
</dbReference>
<dbReference type="GO" id="GO:0070402">
    <property type="term" value="F:NADPH binding"/>
    <property type="evidence" value="ECO:0007669"/>
    <property type="project" value="TreeGrafter"/>
</dbReference>
<dbReference type="GO" id="GO:0006729">
    <property type="term" value="P:tetrahydrobiopterin biosynthetic process"/>
    <property type="evidence" value="ECO:0007669"/>
    <property type="project" value="UniProtKB-KW"/>
</dbReference>
<protein>
    <recommendedName>
        <fullName evidence="7">Dihydropteridine reductase</fullName>
        <ecNumber evidence="6">1.5.1.34</ecNumber>
    </recommendedName>
    <alternativeName>
        <fullName evidence="8">Quinoid dihydropteridine reductase</fullName>
    </alternativeName>
</protein>
<proteinExistence type="inferred from homology"/>
<name>A0A9W8LFJ7_9FUNG</name>
<dbReference type="PROSITE" id="PS00061">
    <property type="entry name" value="ADH_SHORT"/>
    <property type="match status" value="1"/>
</dbReference>
<evidence type="ECO:0000313" key="10">
    <source>
        <dbReference type="Proteomes" id="UP001140217"/>
    </source>
</evidence>
<dbReference type="GO" id="GO:0006559">
    <property type="term" value="P:L-phenylalanine catabolic process"/>
    <property type="evidence" value="ECO:0007669"/>
    <property type="project" value="TreeGrafter"/>
</dbReference>
<dbReference type="Proteomes" id="UP001140217">
    <property type="component" value="Unassembled WGS sequence"/>
</dbReference>
<keyword evidence="10" id="KW-1185">Reference proteome</keyword>
<dbReference type="EMBL" id="JANBUL010000266">
    <property type="protein sequence ID" value="KAJ2777807.1"/>
    <property type="molecule type" value="Genomic_DNA"/>
</dbReference>
<comment type="subunit">
    <text evidence="2">Homodimer.</text>
</comment>
<dbReference type="InterPro" id="IPR020904">
    <property type="entry name" value="Sc_DH/Rdtase_CS"/>
</dbReference>
<keyword evidence="3" id="KW-0521">NADP</keyword>
<evidence type="ECO:0000256" key="7">
    <source>
        <dbReference type="ARBA" id="ARBA00039520"/>
    </source>
</evidence>
<gene>
    <name evidence="9" type="ORF">H4R18_004959</name>
</gene>
<evidence type="ECO:0000313" key="9">
    <source>
        <dbReference type="EMBL" id="KAJ2777807.1"/>
    </source>
</evidence>
<evidence type="ECO:0000256" key="5">
    <source>
        <dbReference type="ARBA" id="ARBA00023007"/>
    </source>
</evidence>
<dbReference type="OrthoDB" id="1204at2759"/>
<dbReference type="PANTHER" id="PTHR15104:SF0">
    <property type="entry name" value="DIHYDROPTERIDINE REDUCTASE"/>
    <property type="match status" value="1"/>
</dbReference>
<evidence type="ECO:0000256" key="6">
    <source>
        <dbReference type="ARBA" id="ARBA00039153"/>
    </source>
</evidence>
<comment type="caution">
    <text evidence="9">The sequence shown here is derived from an EMBL/GenBank/DDBJ whole genome shotgun (WGS) entry which is preliminary data.</text>
</comment>
<dbReference type="GO" id="GO:0070404">
    <property type="term" value="F:NADH binding"/>
    <property type="evidence" value="ECO:0007669"/>
    <property type="project" value="TreeGrafter"/>
</dbReference>
<accession>A0A9W8LFJ7</accession>
<dbReference type="SUPFAM" id="SSF51735">
    <property type="entry name" value="NAD(P)-binding Rossmann-fold domains"/>
    <property type="match status" value="1"/>
</dbReference>